<dbReference type="AlphaFoldDB" id="A0A1X7HLE4"/>
<feature type="transmembrane region" description="Helical" evidence="1">
    <location>
        <begin position="73"/>
        <end position="95"/>
    </location>
</feature>
<keyword evidence="1" id="KW-0472">Membrane</keyword>
<dbReference type="Pfam" id="PF02517">
    <property type="entry name" value="Rce1-like"/>
    <property type="match status" value="1"/>
</dbReference>
<dbReference type="RefSeq" id="WP_208915197.1">
    <property type="nucleotide sequence ID" value="NZ_LT840184.1"/>
</dbReference>
<keyword evidence="4" id="KW-1185">Reference proteome</keyword>
<gene>
    <name evidence="3" type="ORF">SAMN05661091_4442</name>
</gene>
<dbReference type="InterPro" id="IPR003675">
    <property type="entry name" value="Rce1/LyrA-like_dom"/>
</dbReference>
<feature type="transmembrane region" description="Helical" evidence="1">
    <location>
        <begin position="35"/>
        <end position="53"/>
    </location>
</feature>
<proteinExistence type="predicted"/>
<feature type="transmembrane region" description="Helical" evidence="1">
    <location>
        <begin position="168"/>
        <end position="187"/>
    </location>
</feature>
<dbReference type="GO" id="GO:0080120">
    <property type="term" value="P:CAAX-box protein maturation"/>
    <property type="evidence" value="ECO:0007669"/>
    <property type="project" value="UniProtKB-ARBA"/>
</dbReference>
<organism evidence="3 4">
    <name type="scientific">Paenibacillus uliginis N3/975</name>
    <dbReference type="NCBI Taxonomy" id="1313296"/>
    <lineage>
        <taxon>Bacteria</taxon>
        <taxon>Bacillati</taxon>
        <taxon>Bacillota</taxon>
        <taxon>Bacilli</taxon>
        <taxon>Bacillales</taxon>
        <taxon>Paenibacillaceae</taxon>
        <taxon>Paenibacillus</taxon>
    </lineage>
</organism>
<dbReference type="STRING" id="1313296.SAMN05661091_4442"/>
<sequence length="267" mass="31528">MKTEWTRKIAAFFVKSDPEYESFIHQHEAKSRKEILLYLSYAVLPGLLVYLLIYPLRPLLMSLTGLSSHYVQFLVLAIMASGWHILFPLFMLKFVDKLTFKQSLVYLGFRKWDTRGLLVILPIITVLFTLLSLPYMKWIFPPLSTFLDQMPVFHMGEWHIYRQGYYDFPWPLLVIGLIGNFIGEEIYFRGYLLKKIGRLRYDWLILSVLFQFYHMWQAPINWAFIPLAVIIPCEILVKLRKNLYGAILFHVYINTVWGAVTLYLVGV</sequence>
<name>A0A1X7HLE4_9BACL</name>
<feature type="domain" description="CAAX prenyl protease 2/Lysostaphin resistance protein A-like" evidence="2">
    <location>
        <begin position="169"/>
        <end position="256"/>
    </location>
</feature>
<feature type="transmembrane region" description="Helical" evidence="1">
    <location>
        <begin position="246"/>
        <end position="265"/>
    </location>
</feature>
<reference evidence="3 4" key="1">
    <citation type="submission" date="2017-04" db="EMBL/GenBank/DDBJ databases">
        <authorList>
            <person name="Afonso C.L."/>
            <person name="Miller P.J."/>
            <person name="Scott M.A."/>
            <person name="Spackman E."/>
            <person name="Goraichik I."/>
            <person name="Dimitrov K.M."/>
            <person name="Suarez D.L."/>
            <person name="Swayne D.E."/>
        </authorList>
    </citation>
    <scope>NUCLEOTIDE SEQUENCE [LARGE SCALE GENOMIC DNA]</scope>
    <source>
        <strain evidence="3 4">N3/975</strain>
    </source>
</reference>
<evidence type="ECO:0000313" key="4">
    <source>
        <dbReference type="Proteomes" id="UP000192940"/>
    </source>
</evidence>
<keyword evidence="1" id="KW-0812">Transmembrane</keyword>
<dbReference type="GO" id="GO:0004175">
    <property type="term" value="F:endopeptidase activity"/>
    <property type="evidence" value="ECO:0007669"/>
    <property type="project" value="UniProtKB-ARBA"/>
</dbReference>
<accession>A0A1X7HLE4</accession>
<evidence type="ECO:0000313" key="3">
    <source>
        <dbReference type="EMBL" id="SMF88891.1"/>
    </source>
</evidence>
<dbReference type="Proteomes" id="UP000192940">
    <property type="component" value="Chromosome I"/>
</dbReference>
<feature type="transmembrane region" description="Helical" evidence="1">
    <location>
        <begin position="222"/>
        <end position="239"/>
    </location>
</feature>
<feature type="transmembrane region" description="Helical" evidence="1">
    <location>
        <begin position="199"/>
        <end position="216"/>
    </location>
</feature>
<protein>
    <recommendedName>
        <fullName evidence="2">CAAX prenyl protease 2/Lysostaphin resistance protein A-like domain-containing protein</fullName>
    </recommendedName>
</protein>
<dbReference type="EMBL" id="LT840184">
    <property type="protein sequence ID" value="SMF88891.1"/>
    <property type="molecule type" value="Genomic_DNA"/>
</dbReference>
<keyword evidence="1" id="KW-1133">Transmembrane helix</keyword>
<feature type="transmembrane region" description="Helical" evidence="1">
    <location>
        <begin position="116"/>
        <end position="136"/>
    </location>
</feature>
<evidence type="ECO:0000259" key="2">
    <source>
        <dbReference type="Pfam" id="PF02517"/>
    </source>
</evidence>
<evidence type="ECO:0000256" key="1">
    <source>
        <dbReference type="SAM" id="Phobius"/>
    </source>
</evidence>